<evidence type="ECO:0000256" key="7">
    <source>
        <dbReference type="RuleBase" id="RU362042"/>
    </source>
</evidence>
<dbReference type="PANTHER" id="PTHR43390:SF1">
    <property type="entry name" value="CHLOROPLAST PROCESSING PEPTIDASE"/>
    <property type="match status" value="1"/>
</dbReference>
<dbReference type="GO" id="GO:0006465">
    <property type="term" value="P:signal peptide processing"/>
    <property type="evidence" value="ECO:0007669"/>
    <property type="project" value="InterPro"/>
</dbReference>
<dbReference type="PANTHER" id="PTHR43390">
    <property type="entry name" value="SIGNAL PEPTIDASE I"/>
    <property type="match status" value="1"/>
</dbReference>
<dbReference type="GeneID" id="86939896"/>
<comment type="caution">
    <text evidence="9">The sequence shown here is derived from an EMBL/GenBank/DDBJ whole genome shotgun (WGS) entry which is preliminary data.</text>
</comment>
<organism evidence="9 10">
    <name type="scientific">Stomatobaculum longum</name>
    <dbReference type="NCBI Taxonomy" id="796942"/>
    <lineage>
        <taxon>Bacteria</taxon>
        <taxon>Bacillati</taxon>
        <taxon>Bacillota</taxon>
        <taxon>Clostridia</taxon>
        <taxon>Lachnospirales</taxon>
        <taxon>Lachnospiraceae</taxon>
        <taxon>Stomatobaculum</taxon>
    </lineage>
</organism>
<dbReference type="GO" id="GO:0005886">
    <property type="term" value="C:plasma membrane"/>
    <property type="evidence" value="ECO:0007669"/>
    <property type="project" value="UniProtKB-SubCell"/>
</dbReference>
<evidence type="ECO:0000256" key="1">
    <source>
        <dbReference type="ARBA" id="ARBA00000677"/>
    </source>
</evidence>
<keyword evidence="7" id="KW-1133">Transmembrane helix</keyword>
<dbReference type="EMBL" id="AGEL01000002">
    <property type="protein sequence ID" value="EHO18630.1"/>
    <property type="molecule type" value="Genomic_DNA"/>
</dbReference>
<sequence length="183" mass="20920">MRPSYEVEDSLLRRICRLLVEIVTVIAFAWFIVYSFGTQVVNNGQSMRPTLEDGDRLLLDRFGFKLFGPRRFDIVLFKSDSGQTNIKRIVALPGESVVIRDGKIYVNGRHLETPAYLQFGEVSSPGRVGESISLGRDEYFVMSDNLESGEDSRSESIGNVTRKMIRGRIWFRMQPLRSLGHIR</sequence>
<dbReference type="PROSITE" id="PS00760">
    <property type="entry name" value="SPASE_I_2"/>
    <property type="match status" value="1"/>
</dbReference>
<name>A0AA36Y6U9_9FIRM</name>
<dbReference type="RefSeq" id="WP_009531933.1">
    <property type="nucleotide sequence ID" value="NZ_JH590861.1"/>
</dbReference>
<dbReference type="CDD" id="cd06530">
    <property type="entry name" value="S26_SPase_I"/>
    <property type="match status" value="1"/>
</dbReference>
<dbReference type="Pfam" id="PF10502">
    <property type="entry name" value="Peptidase_S26"/>
    <property type="match status" value="1"/>
</dbReference>
<evidence type="ECO:0000256" key="5">
    <source>
        <dbReference type="ARBA" id="ARBA00022801"/>
    </source>
</evidence>
<evidence type="ECO:0000256" key="6">
    <source>
        <dbReference type="PIRSR" id="PIRSR600223-1"/>
    </source>
</evidence>
<keyword evidence="7" id="KW-0472">Membrane</keyword>
<comment type="catalytic activity">
    <reaction evidence="1 7">
        <text>Cleavage of hydrophobic, N-terminal signal or leader sequences from secreted and periplasmic proteins.</text>
        <dbReference type="EC" id="3.4.21.89"/>
    </reaction>
</comment>
<dbReference type="InterPro" id="IPR036286">
    <property type="entry name" value="LexA/Signal_pep-like_sf"/>
</dbReference>
<dbReference type="SUPFAM" id="SSF51306">
    <property type="entry name" value="LexA/Signal peptidase"/>
    <property type="match status" value="1"/>
</dbReference>
<feature type="active site" evidence="6">
    <location>
        <position position="87"/>
    </location>
</feature>
<evidence type="ECO:0000259" key="8">
    <source>
        <dbReference type="Pfam" id="PF10502"/>
    </source>
</evidence>
<feature type="transmembrane region" description="Helical" evidence="7">
    <location>
        <begin position="18"/>
        <end position="37"/>
    </location>
</feature>
<reference evidence="9 10" key="1">
    <citation type="submission" date="2011-10" db="EMBL/GenBank/DDBJ databases">
        <title>The Genome Sequence of Lachnospiraceae bacterium ACC2.</title>
        <authorList>
            <consortium name="The Broad Institute Genome Sequencing Platform"/>
            <person name="Earl A."/>
            <person name="Ward D."/>
            <person name="Feldgarden M."/>
            <person name="Gevers D."/>
            <person name="Sizova M."/>
            <person name="Hazen A."/>
            <person name="Epstein S."/>
            <person name="Young S.K."/>
            <person name="Zeng Q."/>
            <person name="Gargeya S."/>
            <person name="Fitzgerald M."/>
            <person name="Haas B."/>
            <person name="Abouelleil A."/>
            <person name="Alvarado L."/>
            <person name="Arachchi H.M."/>
            <person name="Berlin A."/>
            <person name="Brown A."/>
            <person name="Chapman S.B."/>
            <person name="Chen Z."/>
            <person name="Dunbar C."/>
            <person name="Freedman E."/>
            <person name="Gearin G."/>
            <person name="Goldberg J."/>
            <person name="Griggs A."/>
            <person name="Gujja S."/>
            <person name="Heiman D."/>
            <person name="Howarth C."/>
            <person name="Larson L."/>
            <person name="Lui A."/>
            <person name="MacDonald P.J.P."/>
            <person name="Montmayeur A."/>
            <person name="Murphy C."/>
            <person name="Neiman D."/>
            <person name="Pearson M."/>
            <person name="Priest M."/>
            <person name="Roberts A."/>
            <person name="Saif S."/>
            <person name="Shea T."/>
            <person name="Shenoy N."/>
            <person name="Sisk P."/>
            <person name="Stolte C."/>
            <person name="Sykes S."/>
            <person name="Wortman J."/>
            <person name="Nusbaum C."/>
            <person name="Birren B."/>
        </authorList>
    </citation>
    <scope>NUCLEOTIDE SEQUENCE [LARGE SCALE GENOMIC DNA]</scope>
    <source>
        <strain evidence="9 10">ACC2</strain>
    </source>
</reference>
<dbReference type="AlphaFoldDB" id="A0AA36Y6U9"/>
<comment type="similarity">
    <text evidence="3 7">Belongs to the peptidase S26 family.</text>
</comment>
<dbReference type="InterPro" id="IPR019757">
    <property type="entry name" value="Pept_S26A_signal_pept_1_Lys-AS"/>
</dbReference>
<proteinExistence type="inferred from homology"/>
<comment type="subcellular location">
    <subcellularLocation>
        <location evidence="2">Cell membrane</location>
        <topology evidence="2">Single-pass type II membrane protein</topology>
    </subcellularLocation>
    <subcellularLocation>
        <location evidence="7">Membrane</location>
        <topology evidence="7">Single-pass type II membrane protein</topology>
    </subcellularLocation>
</comment>
<evidence type="ECO:0000256" key="4">
    <source>
        <dbReference type="ARBA" id="ARBA00013208"/>
    </source>
</evidence>
<dbReference type="Proteomes" id="UP000018466">
    <property type="component" value="Unassembled WGS sequence"/>
</dbReference>
<gene>
    <name evidence="9" type="ORF">HMPREF9623_00098</name>
</gene>
<dbReference type="InterPro" id="IPR000223">
    <property type="entry name" value="Pept_S26A_signal_pept_1"/>
</dbReference>
<keyword evidence="5 7" id="KW-0378">Hydrolase</keyword>
<dbReference type="NCBIfam" id="TIGR02227">
    <property type="entry name" value="sigpep_I_bact"/>
    <property type="match status" value="1"/>
</dbReference>
<feature type="active site" evidence="6">
    <location>
        <position position="46"/>
    </location>
</feature>
<keyword evidence="10" id="KW-1185">Reference proteome</keyword>
<evidence type="ECO:0000313" key="10">
    <source>
        <dbReference type="Proteomes" id="UP000018466"/>
    </source>
</evidence>
<dbReference type="Gene3D" id="2.10.109.10">
    <property type="entry name" value="Umud Fragment, subunit A"/>
    <property type="match status" value="1"/>
</dbReference>
<evidence type="ECO:0000256" key="2">
    <source>
        <dbReference type="ARBA" id="ARBA00004401"/>
    </source>
</evidence>
<feature type="domain" description="Peptidase S26" evidence="8">
    <location>
        <begin position="17"/>
        <end position="172"/>
    </location>
</feature>
<dbReference type="InterPro" id="IPR019533">
    <property type="entry name" value="Peptidase_S26"/>
</dbReference>
<dbReference type="GO" id="GO:0009003">
    <property type="term" value="F:signal peptidase activity"/>
    <property type="evidence" value="ECO:0007669"/>
    <property type="project" value="UniProtKB-EC"/>
</dbReference>
<evidence type="ECO:0000313" key="9">
    <source>
        <dbReference type="EMBL" id="EHO18630.1"/>
    </source>
</evidence>
<keyword evidence="7" id="KW-0812">Transmembrane</keyword>
<protein>
    <recommendedName>
        <fullName evidence="4 7">Signal peptidase I</fullName>
        <ecNumber evidence="4 7">3.4.21.89</ecNumber>
    </recommendedName>
</protein>
<accession>A0AA36Y6U9</accession>
<keyword evidence="7" id="KW-0645">Protease</keyword>
<dbReference type="PRINTS" id="PR00727">
    <property type="entry name" value="LEADERPTASE"/>
</dbReference>
<dbReference type="GO" id="GO:0004252">
    <property type="term" value="F:serine-type endopeptidase activity"/>
    <property type="evidence" value="ECO:0007669"/>
    <property type="project" value="InterPro"/>
</dbReference>
<evidence type="ECO:0000256" key="3">
    <source>
        <dbReference type="ARBA" id="ARBA00009370"/>
    </source>
</evidence>
<dbReference type="EC" id="3.4.21.89" evidence="4 7"/>